<keyword evidence="3" id="KW-1185">Reference proteome</keyword>
<reference evidence="2 3" key="1">
    <citation type="submission" date="2021-06" db="EMBL/GenBank/DDBJ databases">
        <title>Caerostris extrusa draft genome.</title>
        <authorList>
            <person name="Kono N."/>
            <person name="Arakawa K."/>
        </authorList>
    </citation>
    <scope>NUCLEOTIDE SEQUENCE [LARGE SCALE GENOMIC DNA]</scope>
</reference>
<accession>A0AAV4MEI2</accession>
<dbReference type="EMBL" id="BPLR01019691">
    <property type="protein sequence ID" value="GIX70690.1"/>
    <property type="molecule type" value="Genomic_DNA"/>
</dbReference>
<evidence type="ECO:0000313" key="2">
    <source>
        <dbReference type="EMBL" id="GIX70690.1"/>
    </source>
</evidence>
<dbReference type="Proteomes" id="UP001054945">
    <property type="component" value="Unassembled WGS sequence"/>
</dbReference>
<organism evidence="2 3">
    <name type="scientific">Caerostris extrusa</name>
    <name type="common">Bark spider</name>
    <name type="synonym">Caerostris bankana</name>
    <dbReference type="NCBI Taxonomy" id="172846"/>
    <lineage>
        <taxon>Eukaryota</taxon>
        <taxon>Metazoa</taxon>
        <taxon>Ecdysozoa</taxon>
        <taxon>Arthropoda</taxon>
        <taxon>Chelicerata</taxon>
        <taxon>Arachnida</taxon>
        <taxon>Araneae</taxon>
        <taxon>Araneomorphae</taxon>
        <taxon>Entelegynae</taxon>
        <taxon>Araneoidea</taxon>
        <taxon>Araneidae</taxon>
        <taxon>Caerostris</taxon>
    </lineage>
</organism>
<comment type="caution">
    <text evidence="2">The sequence shown here is derived from an EMBL/GenBank/DDBJ whole genome shotgun (WGS) entry which is preliminary data.</text>
</comment>
<dbReference type="AlphaFoldDB" id="A0AAV4MEI2"/>
<gene>
    <name evidence="2" type="ORF">CEXT_58691</name>
</gene>
<name>A0AAV4MEI2_CAEEX</name>
<evidence type="ECO:0000256" key="1">
    <source>
        <dbReference type="SAM" id="MobiDB-lite"/>
    </source>
</evidence>
<feature type="region of interest" description="Disordered" evidence="1">
    <location>
        <begin position="46"/>
        <end position="71"/>
    </location>
</feature>
<proteinExistence type="predicted"/>
<protein>
    <submittedName>
        <fullName evidence="2">Uncharacterized protein</fullName>
    </submittedName>
</protein>
<sequence length="71" mass="8436">MQMSKLDEREICYIVVTYLSWSTVEEDKITRKHRFKDSWLQSRKSDFVQEERKEESLPGSLQGEPTSLPEV</sequence>
<feature type="compositionally biased region" description="Basic and acidic residues" evidence="1">
    <location>
        <begin position="46"/>
        <end position="56"/>
    </location>
</feature>
<evidence type="ECO:0000313" key="3">
    <source>
        <dbReference type="Proteomes" id="UP001054945"/>
    </source>
</evidence>